<dbReference type="Proteomes" id="UP000183805">
    <property type="component" value="Unassembled WGS sequence"/>
</dbReference>
<evidence type="ECO:0000313" key="3">
    <source>
        <dbReference type="Proteomes" id="UP000183805"/>
    </source>
</evidence>
<keyword evidence="3" id="KW-1185">Reference proteome</keyword>
<evidence type="ECO:0000313" key="1">
    <source>
        <dbReference type="EMBL" id="AXV63981.1"/>
    </source>
</evidence>
<reference evidence="1 4" key="2">
    <citation type="submission" date="2018-08" db="EMBL/GenBank/DDBJ databases">
        <title>Draft genome sequence of Pseudoalteromonas donghaensis HJ51.</title>
        <authorList>
            <person name="Oh J."/>
            <person name="Roh D."/>
        </authorList>
    </citation>
    <scope>NUCLEOTIDE SEQUENCE [LARGE SCALE GENOMIC DNA]</scope>
    <source>
        <strain evidence="1 4">HJ51</strain>
    </source>
</reference>
<accession>A0AAD0WBF5</accession>
<protein>
    <submittedName>
        <fullName evidence="1">Uncharacterized protein</fullName>
    </submittedName>
</protein>
<sequence>MQQPNIIILGNGPVGAHIAASVNRCPRVVRFNRCADMPAHLGKRCTDLWLVGRGYQAHGLLERPLTIPLEGLSQVMITDPNPHPLLHCFFKLIHRKGKIDYANQLFKMYGLHCKCERLSAQFRQSLLAHLLTLGPVIHRPYCPSSGTLAIAFYLSQFDKIHIAGFAFRGWKRHPWHLEKRYVDGLIAANKVVLLD</sequence>
<evidence type="ECO:0000313" key="2">
    <source>
        <dbReference type="EMBL" id="SFT94514.1"/>
    </source>
</evidence>
<dbReference type="EMBL" id="FPAZ01000018">
    <property type="protein sequence ID" value="SFT94514.1"/>
    <property type="molecule type" value="Genomic_DNA"/>
</dbReference>
<dbReference type="AlphaFoldDB" id="A0AAD0WBF5"/>
<evidence type="ECO:0000313" key="4">
    <source>
        <dbReference type="Proteomes" id="UP000264605"/>
    </source>
</evidence>
<reference evidence="2 3" key="1">
    <citation type="submission" date="2016-10" db="EMBL/GenBank/DDBJ databases">
        <authorList>
            <person name="Varghese N."/>
            <person name="Submissions S."/>
        </authorList>
    </citation>
    <scope>NUCLEOTIDE SEQUENCE [LARGE SCALE GENOMIC DNA]</scope>
    <source>
        <strain evidence="2 3">CGMCC 1.8499</strain>
    </source>
</reference>
<dbReference type="Gene3D" id="3.90.1480.20">
    <property type="entry name" value="Glycosyl transferase family 29"/>
    <property type="match status" value="1"/>
</dbReference>
<dbReference type="RefSeq" id="WP_036974200.1">
    <property type="nucleotide sequence ID" value="NZ_CP032090.1"/>
</dbReference>
<dbReference type="InterPro" id="IPR038578">
    <property type="entry name" value="GT29-like_sf"/>
</dbReference>
<dbReference type="KEGG" id="pdj:D0907_01185"/>
<dbReference type="EMBL" id="CP032090">
    <property type="protein sequence ID" value="AXV63981.1"/>
    <property type="molecule type" value="Genomic_DNA"/>
</dbReference>
<organism evidence="1 4">
    <name type="scientific">Pseudoalteromonas lipolytica</name>
    <dbReference type="NCBI Taxonomy" id="570156"/>
    <lineage>
        <taxon>Bacteria</taxon>
        <taxon>Pseudomonadati</taxon>
        <taxon>Pseudomonadota</taxon>
        <taxon>Gammaproteobacteria</taxon>
        <taxon>Alteromonadales</taxon>
        <taxon>Pseudoalteromonadaceae</taxon>
        <taxon>Pseudoalteromonas</taxon>
    </lineage>
</organism>
<gene>
    <name evidence="1" type="ORF">D0907_01185</name>
    <name evidence="2" type="ORF">SAMN04487854_11845</name>
</gene>
<name>A0AAD0WBF5_9GAMM</name>
<dbReference type="GeneID" id="99504049"/>
<proteinExistence type="predicted"/>
<dbReference type="Proteomes" id="UP000264605">
    <property type="component" value="Chromosome"/>
</dbReference>